<organism evidence="6 7">
    <name type="scientific">Denitrovibrio acetiphilus (strain DSM 12809 / NBRC 114555 / N2460)</name>
    <dbReference type="NCBI Taxonomy" id="522772"/>
    <lineage>
        <taxon>Bacteria</taxon>
        <taxon>Pseudomonadati</taxon>
        <taxon>Deferribacterota</taxon>
        <taxon>Deferribacteres</taxon>
        <taxon>Deferribacterales</taxon>
        <taxon>Geovibrionaceae</taxon>
        <taxon>Denitrovibrio</taxon>
    </lineage>
</organism>
<comment type="similarity">
    <text evidence="1">Belongs to the LysR transcriptional regulatory family.</text>
</comment>
<dbReference type="Proteomes" id="UP000002012">
    <property type="component" value="Chromosome"/>
</dbReference>
<dbReference type="InterPro" id="IPR050176">
    <property type="entry name" value="LTTR"/>
</dbReference>
<dbReference type="GO" id="GO:0003677">
    <property type="term" value="F:DNA binding"/>
    <property type="evidence" value="ECO:0007669"/>
    <property type="project" value="UniProtKB-KW"/>
</dbReference>
<evidence type="ECO:0000256" key="3">
    <source>
        <dbReference type="ARBA" id="ARBA00023125"/>
    </source>
</evidence>
<evidence type="ECO:0000259" key="5">
    <source>
        <dbReference type="PROSITE" id="PS50931"/>
    </source>
</evidence>
<proteinExistence type="inferred from homology"/>
<dbReference type="GO" id="GO:0003700">
    <property type="term" value="F:DNA-binding transcription factor activity"/>
    <property type="evidence" value="ECO:0007669"/>
    <property type="project" value="InterPro"/>
</dbReference>
<dbReference type="SUPFAM" id="SSF46785">
    <property type="entry name" value="Winged helix' DNA-binding domain"/>
    <property type="match status" value="1"/>
</dbReference>
<gene>
    <name evidence="6" type="ordered locus">Dacet_2938</name>
</gene>
<name>D4H6L4_DENA2</name>
<dbReference type="PANTHER" id="PTHR30579:SF7">
    <property type="entry name" value="HTH-TYPE TRANSCRIPTIONAL REGULATOR LRHA-RELATED"/>
    <property type="match status" value="1"/>
</dbReference>
<evidence type="ECO:0000256" key="2">
    <source>
        <dbReference type="ARBA" id="ARBA00023015"/>
    </source>
</evidence>
<evidence type="ECO:0000313" key="6">
    <source>
        <dbReference type="EMBL" id="ADD69688.1"/>
    </source>
</evidence>
<dbReference type="AlphaFoldDB" id="D4H6L4"/>
<dbReference type="Gene3D" id="3.40.190.10">
    <property type="entry name" value="Periplasmic binding protein-like II"/>
    <property type="match status" value="2"/>
</dbReference>
<dbReference type="FunCoup" id="D4H6L4">
    <property type="interactions" value="24"/>
</dbReference>
<dbReference type="HOGENOM" id="CLU_039613_1_4_0"/>
<evidence type="ECO:0000313" key="7">
    <source>
        <dbReference type="Proteomes" id="UP000002012"/>
    </source>
</evidence>
<sequence>MDLSIELLKTFIVVVEEMNFTRAAERLYKTQSAVSLQMKRLSEEVGEPLFCRKGKTLALTEKGEKLRMYAVRILKSHEEACIGLSGSGVAGNITLGISDEYTPIIFTKILAGFAERYPNVSVGVVCKPSPELKKRVDENLLDIAILAEYESSGLLLRYEPMMWMASRTYAYDGGVVQLAVYPDYCIARNTGIEYLAKAGVPYRIAYETESSRLLRSAVKSGMAVSPVLSRVYRDDHYRQLGSEEGFPELPHIPVTLHRSKDRNDEVAEYLLEHIKKVFREI</sequence>
<dbReference type="InterPro" id="IPR036390">
    <property type="entry name" value="WH_DNA-bd_sf"/>
</dbReference>
<dbReference type="InterPro" id="IPR000847">
    <property type="entry name" value="LysR_HTH_N"/>
</dbReference>
<keyword evidence="2" id="KW-0805">Transcription regulation</keyword>
<dbReference type="RefSeq" id="WP_013012173.1">
    <property type="nucleotide sequence ID" value="NC_013943.1"/>
</dbReference>
<dbReference type="eggNOG" id="COG0583">
    <property type="taxonomic scope" value="Bacteria"/>
</dbReference>
<dbReference type="PANTHER" id="PTHR30579">
    <property type="entry name" value="TRANSCRIPTIONAL REGULATOR"/>
    <property type="match status" value="1"/>
</dbReference>
<reference evidence="6 7" key="1">
    <citation type="journal article" date="2010" name="Stand. Genomic Sci.">
        <title>Complete genome sequence of Denitrovibrio acetiphilus type strain (N2460).</title>
        <authorList>
            <person name="Kiss H."/>
            <person name="Lang E."/>
            <person name="Lapidus A."/>
            <person name="Copeland A."/>
            <person name="Nolan M."/>
            <person name="Glavina Del Rio T."/>
            <person name="Chen F."/>
            <person name="Lucas S."/>
            <person name="Tice H."/>
            <person name="Cheng J.F."/>
            <person name="Han C."/>
            <person name="Goodwin L."/>
            <person name="Pitluck S."/>
            <person name="Liolios K."/>
            <person name="Pati A."/>
            <person name="Ivanova N."/>
            <person name="Mavromatis K."/>
            <person name="Chen A."/>
            <person name="Palaniappan K."/>
            <person name="Land M."/>
            <person name="Hauser L."/>
            <person name="Chang Y.J."/>
            <person name="Jeffries C.D."/>
            <person name="Detter J.C."/>
            <person name="Brettin T."/>
            <person name="Spring S."/>
            <person name="Rohde M."/>
            <person name="Goker M."/>
            <person name="Woyke T."/>
            <person name="Bristow J."/>
            <person name="Eisen J.A."/>
            <person name="Markowitz V."/>
            <person name="Hugenholtz P."/>
            <person name="Kyrpides N.C."/>
            <person name="Klenk H.P."/>
        </authorList>
    </citation>
    <scope>NUCLEOTIDE SEQUENCE [LARGE SCALE GENOMIC DNA]</scope>
    <source>
        <strain evidence="7">DSM 12809 / NBRC 114555 / N2460</strain>
    </source>
</reference>
<accession>D4H6L4</accession>
<keyword evidence="7" id="KW-1185">Reference proteome</keyword>
<dbReference type="Pfam" id="PF03466">
    <property type="entry name" value="LysR_substrate"/>
    <property type="match status" value="1"/>
</dbReference>
<feature type="domain" description="HTH lysR-type" evidence="5">
    <location>
        <begin position="1"/>
        <end position="60"/>
    </location>
</feature>
<protein>
    <submittedName>
        <fullName evidence="6">Transcriptional regulator, LysR family</fullName>
    </submittedName>
</protein>
<dbReference type="InterPro" id="IPR005119">
    <property type="entry name" value="LysR_subst-bd"/>
</dbReference>
<dbReference type="Gene3D" id="1.10.10.10">
    <property type="entry name" value="Winged helix-like DNA-binding domain superfamily/Winged helix DNA-binding domain"/>
    <property type="match status" value="1"/>
</dbReference>
<evidence type="ECO:0000256" key="4">
    <source>
        <dbReference type="ARBA" id="ARBA00023163"/>
    </source>
</evidence>
<dbReference type="EMBL" id="CP001968">
    <property type="protein sequence ID" value="ADD69688.1"/>
    <property type="molecule type" value="Genomic_DNA"/>
</dbReference>
<dbReference type="InParanoid" id="D4H6L4"/>
<dbReference type="SUPFAM" id="SSF53850">
    <property type="entry name" value="Periplasmic binding protein-like II"/>
    <property type="match status" value="1"/>
</dbReference>
<dbReference type="STRING" id="522772.Dacet_2938"/>
<keyword evidence="3" id="KW-0238">DNA-binding</keyword>
<dbReference type="InterPro" id="IPR036388">
    <property type="entry name" value="WH-like_DNA-bd_sf"/>
</dbReference>
<keyword evidence="4" id="KW-0804">Transcription</keyword>
<dbReference type="PRINTS" id="PR00039">
    <property type="entry name" value="HTHLYSR"/>
</dbReference>
<dbReference type="OrthoDB" id="464481at2"/>
<evidence type="ECO:0000256" key="1">
    <source>
        <dbReference type="ARBA" id="ARBA00009437"/>
    </source>
</evidence>
<dbReference type="KEGG" id="dap:Dacet_2938"/>
<dbReference type="PROSITE" id="PS50931">
    <property type="entry name" value="HTH_LYSR"/>
    <property type="match status" value="1"/>
</dbReference>
<dbReference type="PaxDb" id="522772-Dacet_2938"/>
<dbReference type="Pfam" id="PF00126">
    <property type="entry name" value="HTH_1"/>
    <property type="match status" value="1"/>
</dbReference>